<comment type="function">
    <text evidence="4">In eubacteria ppGpp (guanosine 3'-diphosphate 5'-diphosphate) is a mediator of the stringent response that coordinates a variety of cellular activities in response to changes in nutritional abundance.</text>
</comment>
<dbReference type="SUPFAM" id="SSF81301">
    <property type="entry name" value="Nucleotidyltransferase"/>
    <property type="match status" value="1"/>
</dbReference>
<dbReference type="NCBIfam" id="TIGR00691">
    <property type="entry name" value="spoT_relA"/>
    <property type="match status" value="1"/>
</dbReference>
<dbReference type="GO" id="GO:0005886">
    <property type="term" value="C:plasma membrane"/>
    <property type="evidence" value="ECO:0007669"/>
    <property type="project" value="TreeGrafter"/>
</dbReference>
<dbReference type="Pfam" id="PF19296">
    <property type="entry name" value="RelA_AH_RIS"/>
    <property type="match status" value="1"/>
</dbReference>
<accession>A0A379C514</accession>
<dbReference type="GO" id="GO:0016301">
    <property type="term" value="F:kinase activity"/>
    <property type="evidence" value="ECO:0007669"/>
    <property type="project" value="UniProtKB-KW"/>
</dbReference>
<comment type="similarity">
    <text evidence="4">Belongs to the relA/spoT family.</text>
</comment>
<sequence>MTIDDLIEKIKTYNPNVDEAEIRSAYELAKVNHQGQKRNSGEDYIIHPLHVAMILADMNMDSATIIAGLLHDTIEDTSVTYEDIEKKFGKEIAELVDGVTKLKKLNYKSKAEKQAENIRKMVLAMAKDIRVIIVKLADRLHNMRTLEYMTEAKKIEKATETLEIYAPIADRLGMSRVKWELEDLSLRYLDPDEYYKLVDMVNKRRKEREELINSIIDTLKVNLERVGIKCEINGRPKNFYSIYKKMKVKGKVFDEIYDLSAVRILTNDIKDCYGALGVVHTLWKPIPGRFKDYIAMPKPNNYQSLHTTVIDNNGETFEVQIRTYQMHQTAEYGIAAHWKYKTGQTKTTSFDENLTWLRQLMEWQKDLNDPNDFMDTLKVDFFADEVFVFSPKGDVINLPEGSTPIDFAYRIHTQVGNTCVGAKVNGRIVPLSYKLSSGNIVDIITNSNSGPSLDWLNIVKSNQAKKKISQYFKIKDRDKNIEKGKELLEKEAKRLNYNVNEFLKDEWIDEVRAKLNVSTIDDLYAALGFGTVKLSQVTAKLIDIYNRFNKKPIKNIVKSKRKVQKSGIDVKGVDGVKVRIAKCCTPVPGDDIIGYITIGRGISVHRADCPNVNNNVEESRIVQVSWQKDEANSYEAAIEVRALDKPNVIGDVANRINEAKLNMTSLNARSTRDGDAIVDVILEITNIDELEGIIEKLKRVKNVFDVYRMKA</sequence>
<dbReference type="PANTHER" id="PTHR21262:SF31">
    <property type="entry name" value="GTP PYROPHOSPHOKINASE"/>
    <property type="match status" value="1"/>
</dbReference>
<keyword evidence="8" id="KW-0418">Kinase</keyword>
<dbReference type="GO" id="GO:0008728">
    <property type="term" value="F:GTP diphosphokinase activity"/>
    <property type="evidence" value="ECO:0007669"/>
    <property type="project" value="UniProtKB-EC"/>
</dbReference>
<dbReference type="InterPro" id="IPR003607">
    <property type="entry name" value="HD/PDEase_dom"/>
</dbReference>
<dbReference type="InterPro" id="IPR043519">
    <property type="entry name" value="NT_sf"/>
</dbReference>
<dbReference type="Gene3D" id="3.10.20.30">
    <property type="match status" value="1"/>
</dbReference>
<dbReference type="InterPro" id="IPR012676">
    <property type="entry name" value="TGS-like"/>
</dbReference>
<dbReference type="InterPro" id="IPR045865">
    <property type="entry name" value="ACT-like_dom_sf"/>
</dbReference>
<evidence type="ECO:0000256" key="2">
    <source>
        <dbReference type="ARBA" id="ARBA00013251"/>
    </source>
</evidence>
<evidence type="ECO:0000256" key="3">
    <source>
        <dbReference type="ARBA" id="ARBA00048244"/>
    </source>
</evidence>
<evidence type="ECO:0000313" key="9">
    <source>
        <dbReference type="Proteomes" id="UP000255517"/>
    </source>
</evidence>
<dbReference type="EC" id="2.7.6.5" evidence="2"/>
<dbReference type="CDD" id="cd01668">
    <property type="entry name" value="TGS_RSH"/>
    <property type="match status" value="1"/>
</dbReference>
<dbReference type="FunFam" id="3.10.20.30:FF:000002">
    <property type="entry name" value="GTP pyrophosphokinase (RelA/SpoT)"/>
    <property type="match status" value="1"/>
</dbReference>
<dbReference type="InterPro" id="IPR004811">
    <property type="entry name" value="RelA/Spo_fam"/>
</dbReference>
<dbReference type="InterPro" id="IPR007685">
    <property type="entry name" value="RelA_SpoT"/>
</dbReference>
<dbReference type="Pfam" id="PF13291">
    <property type="entry name" value="ACT_4"/>
    <property type="match status" value="1"/>
</dbReference>
<dbReference type="CDD" id="cd00077">
    <property type="entry name" value="HDc"/>
    <property type="match status" value="1"/>
</dbReference>
<dbReference type="AlphaFoldDB" id="A0A379C514"/>
<evidence type="ECO:0000259" key="6">
    <source>
        <dbReference type="PROSITE" id="PS51831"/>
    </source>
</evidence>
<dbReference type="Gene3D" id="1.10.3210.10">
    <property type="entry name" value="Hypothetical protein af1432"/>
    <property type="match status" value="1"/>
</dbReference>
<organism evidence="8 9">
    <name type="scientific">Peptoniphilus lacrimalis</name>
    <dbReference type="NCBI Taxonomy" id="33031"/>
    <lineage>
        <taxon>Bacteria</taxon>
        <taxon>Bacillati</taxon>
        <taxon>Bacillota</taxon>
        <taxon>Tissierellia</taxon>
        <taxon>Tissierellales</taxon>
        <taxon>Peptoniphilaceae</taxon>
        <taxon>Peptoniphilus</taxon>
    </lineage>
</organism>
<proteinExistence type="inferred from homology"/>
<dbReference type="SUPFAM" id="SSF81271">
    <property type="entry name" value="TGS-like"/>
    <property type="match status" value="1"/>
</dbReference>
<dbReference type="SUPFAM" id="SSF109604">
    <property type="entry name" value="HD-domain/PDEase-like"/>
    <property type="match status" value="1"/>
</dbReference>
<dbReference type="SMART" id="SM00954">
    <property type="entry name" value="RelA_SpoT"/>
    <property type="match status" value="1"/>
</dbReference>
<evidence type="ECO:0000313" key="8">
    <source>
        <dbReference type="EMBL" id="SUB57178.1"/>
    </source>
</evidence>
<dbReference type="InterPro" id="IPR012675">
    <property type="entry name" value="Beta-grasp_dom_sf"/>
</dbReference>
<comment type="pathway">
    <text evidence="1">Purine metabolism; ppGpp biosynthesis; ppGpp from GTP: step 1/2.</text>
</comment>
<dbReference type="STRING" id="1122949.GCA_000378725_00736"/>
<dbReference type="Proteomes" id="UP000255517">
    <property type="component" value="Unassembled WGS sequence"/>
</dbReference>
<dbReference type="CDD" id="cd05399">
    <property type="entry name" value="NT_Rel-Spo_like"/>
    <property type="match status" value="1"/>
</dbReference>
<evidence type="ECO:0000259" key="7">
    <source>
        <dbReference type="PROSITE" id="PS51880"/>
    </source>
</evidence>
<dbReference type="SUPFAM" id="SSF55021">
    <property type="entry name" value="ACT-like"/>
    <property type="match status" value="1"/>
</dbReference>
<dbReference type="InterPro" id="IPR004095">
    <property type="entry name" value="TGS"/>
</dbReference>
<evidence type="ECO:0000256" key="4">
    <source>
        <dbReference type="RuleBase" id="RU003847"/>
    </source>
</evidence>
<dbReference type="PROSITE" id="PS51671">
    <property type="entry name" value="ACT"/>
    <property type="match status" value="1"/>
</dbReference>
<protein>
    <recommendedName>
        <fullName evidence="2">GTP diphosphokinase</fullName>
        <ecNumber evidence="2">2.7.6.5</ecNumber>
    </recommendedName>
</protein>
<comment type="catalytic activity">
    <reaction evidence="3">
        <text>GTP + ATP = guanosine 3'-diphosphate 5'-triphosphate + AMP</text>
        <dbReference type="Rhea" id="RHEA:22088"/>
        <dbReference type="ChEBI" id="CHEBI:30616"/>
        <dbReference type="ChEBI" id="CHEBI:37565"/>
        <dbReference type="ChEBI" id="CHEBI:142410"/>
        <dbReference type="ChEBI" id="CHEBI:456215"/>
        <dbReference type="EC" id="2.7.6.5"/>
    </reaction>
</comment>
<dbReference type="EMBL" id="UGSZ01000001">
    <property type="protein sequence ID" value="SUB57178.1"/>
    <property type="molecule type" value="Genomic_DNA"/>
</dbReference>
<dbReference type="UniPathway" id="UPA00908">
    <property type="reaction ID" value="UER00884"/>
</dbReference>
<dbReference type="InterPro" id="IPR033655">
    <property type="entry name" value="TGS_RelA/SpoT"/>
</dbReference>
<dbReference type="Gene3D" id="3.30.70.260">
    <property type="match status" value="1"/>
</dbReference>
<evidence type="ECO:0000256" key="1">
    <source>
        <dbReference type="ARBA" id="ARBA00004976"/>
    </source>
</evidence>
<dbReference type="Pfam" id="PF04607">
    <property type="entry name" value="RelA_SpoT"/>
    <property type="match status" value="1"/>
</dbReference>
<dbReference type="FunFam" id="3.30.460.10:FF:000001">
    <property type="entry name" value="GTP pyrophosphokinase RelA"/>
    <property type="match status" value="1"/>
</dbReference>
<name>A0A379C514_9FIRM</name>
<dbReference type="PROSITE" id="PS51831">
    <property type="entry name" value="HD"/>
    <property type="match status" value="1"/>
</dbReference>
<dbReference type="FunFam" id="1.10.3210.10:FF:000001">
    <property type="entry name" value="GTP pyrophosphokinase RelA"/>
    <property type="match status" value="1"/>
</dbReference>
<dbReference type="Pfam" id="PF13328">
    <property type="entry name" value="HD_4"/>
    <property type="match status" value="1"/>
</dbReference>
<dbReference type="PROSITE" id="PS51880">
    <property type="entry name" value="TGS"/>
    <property type="match status" value="1"/>
</dbReference>
<dbReference type="OrthoDB" id="9805041at2"/>
<dbReference type="InterPro" id="IPR006674">
    <property type="entry name" value="HD_domain"/>
</dbReference>
<dbReference type="SMART" id="SM00471">
    <property type="entry name" value="HDc"/>
    <property type="match status" value="1"/>
</dbReference>
<gene>
    <name evidence="8" type="primary">relA</name>
    <name evidence="8" type="ORF">NCTC13149_00994</name>
</gene>
<evidence type="ECO:0000259" key="5">
    <source>
        <dbReference type="PROSITE" id="PS51671"/>
    </source>
</evidence>
<dbReference type="InterPro" id="IPR002912">
    <property type="entry name" value="ACT_dom"/>
</dbReference>
<dbReference type="RefSeq" id="WP_019034604.1">
    <property type="nucleotide sequence ID" value="NZ_UGSZ01000001.1"/>
</dbReference>
<dbReference type="PANTHER" id="PTHR21262">
    <property type="entry name" value="GUANOSINE-3',5'-BIS DIPHOSPHATE 3'-PYROPHOSPHOHYDROLASE"/>
    <property type="match status" value="1"/>
</dbReference>
<feature type="domain" description="ACT" evidence="5">
    <location>
        <begin position="637"/>
        <end position="711"/>
    </location>
</feature>
<reference evidence="8 9" key="1">
    <citation type="submission" date="2018-06" db="EMBL/GenBank/DDBJ databases">
        <authorList>
            <consortium name="Pathogen Informatics"/>
            <person name="Doyle S."/>
        </authorList>
    </citation>
    <scope>NUCLEOTIDE SEQUENCE [LARGE SCALE GENOMIC DNA]</scope>
    <source>
        <strain evidence="8 9">NCTC13149</strain>
    </source>
</reference>
<feature type="domain" description="HD" evidence="6">
    <location>
        <begin position="44"/>
        <end position="143"/>
    </location>
</feature>
<dbReference type="Gene3D" id="3.30.460.10">
    <property type="entry name" value="Beta Polymerase, domain 2"/>
    <property type="match status" value="1"/>
</dbReference>
<feature type="domain" description="TGS" evidence="7">
    <location>
        <begin position="384"/>
        <end position="445"/>
    </location>
</feature>
<dbReference type="InterPro" id="IPR045600">
    <property type="entry name" value="RelA/SpoT_AH_RIS"/>
</dbReference>
<dbReference type="Pfam" id="PF02824">
    <property type="entry name" value="TGS"/>
    <property type="match status" value="1"/>
</dbReference>
<keyword evidence="8" id="KW-0808">Transferase</keyword>
<dbReference type="CDD" id="cd04876">
    <property type="entry name" value="ACT_RelA-SpoT"/>
    <property type="match status" value="1"/>
</dbReference>
<dbReference type="GO" id="GO:0015970">
    <property type="term" value="P:guanosine tetraphosphate biosynthetic process"/>
    <property type="evidence" value="ECO:0007669"/>
    <property type="project" value="UniProtKB-UniPathway"/>
</dbReference>